<dbReference type="RefSeq" id="XP_043045957.1">
    <property type="nucleotide sequence ID" value="XM_043184697.1"/>
</dbReference>
<accession>A0A9P7W5D4</accession>
<dbReference type="Proteomes" id="UP000812287">
    <property type="component" value="Unassembled WGS sequence"/>
</dbReference>
<dbReference type="EMBL" id="MU250523">
    <property type="protein sequence ID" value="KAG7452457.1"/>
    <property type="molecule type" value="Genomic_DNA"/>
</dbReference>
<proteinExistence type="predicted"/>
<dbReference type="GeneID" id="66106994"/>
<protein>
    <submittedName>
        <fullName evidence="1">Uncharacterized protein</fullName>
    </submittedName>
</protein>
<dbReference type="AlphaFoldDB" id="A0A9P7W5D4"/>
<dbReference type="OrthoDB" id="10617743at2759"/>
<evidence type="ECO:0000313" key="2">
    <source>
        <dbReference type="Proteomes" id="UP000812287"/>
    </source>
</evidence>
<organism evidence="1 2">
    <name type="scientific">Guyanagaster necrorhizus</name>
    <dbReference type="NCBI Taxonomy" id="856835"/>
    <lineage>
        <taxon>Eukaryota</taxon>
        <taxon>Fungi</taxon>
        <taxon>Dikarya</taxon>
        <taxon>Basidiomycota</taxon>
        <taxon>Agaricomycotina</taxon>
        <taxon>Agaricomycetes</taxon>
        <taxon>Agaricomycetidae</taxon>
        <taxon>Agaricales</taxon>
        <taxon>Marasmiineae</taxon>
        <taxon>Physalacriaceae</taxon>
        <taxon>Guyanagaster</taxon>
    </lineage>
</organism>
<gene>
    <name evidence="1" type="ORF">BT62DRAFT_925017</name>
</gene>
<evidence type="ECO:0000313" key="1">
    <source>
        <dbReference type="EMBL" id="KAG7452457.1"/>
    </source>
</evidence>
<name>A0A9P7W5D4_9AGAR</name>
<reference evidence="1" key="1">
    <citation type="submission" date="2020-11" db="EMBL/GenBank/DDBJ databases">
        <title>Adaptations for nitrogen fixation in a non-lichenized fungal sporocarp promotes dispersal by wood-feeding termites.</title>
        <authorList>
            <consortium name="DOE Joint Genome Institute"/>
            <person name="Koch R.A."/>
            <person name="Yoon G."/>
            <person name="Arayal U."/>
            <person name="Lail K."/>
            <person name="Amirebrahimi M."/>
            <person name="Labutti K."/>
            <person name="Lipzen A."/>
            <person name="Riley R."/>
            <person name="Barry K."/>
            <person name="Henrissat B."/>
            <person name="Grigoriev I.V."/>
            <person name="Herr J.R."/>
            <person name="Aime M.C."/>
        </authorList>
    </citation>
    <scope>NUCLEOTIDE SEQUENCE</scope>
    <source>
        <strain evidence="1">MCA 3950</strain>
    </source>
</reference>
<keyword evidence="2" id="KW-1185">Reference proteome</keyword>
<sequence>MGYLNDVVHFSGGSTSLIQDNAAYTRFRPFIAVTGNDSLGHVTLARVRVNALGDRRRNTEGSERKIRGIFQCLRTEEFER</sequence>
<comment type="caution">
    <text evidence="1">The sequence shown here is derived from an EMBL/GenBank/DDBJ whole genome shotgun (WGS) entry which is preliminary data.</text>
</comment>